<protein>
    <submittedName>
        <fullName evidence="6">Uncharacterized protein LOC118279304</fullName>
    </submittedName>
</protein>
<dbReference type="Proteomes" id="UP000829999">
    <property type="component" value="Chromosome 14"/>
</dbReference>
<dbReference type="PROSITE" id="PS50240">
    <property type="entry name" value="TRYPSIN_DOM"/>
    <property type="match status" value="1"/>
</dbReference>
<dbReference type="OrthoDB" id="7491732at2759"/>
<reference evidence="6" key="1">
    <citation type="submission" date="2025-08" db="UniProtKB">
        <authorList>
            <consortium name="RefSeq"/>
        </authorList>
    </citation>
    <scope>IDENTIFICATION</scope>
    <source>
        <tissue evidence="6">Whole larval tissue</tissue>
    </source>
</reference>
<evidence type="ECO:0000313" key="6">
    <source>
        <dbReference type="RefSeq" id="XP_050554197.1"/>
    </source>
</evidence>
<evidence type="ECO:0000256" key="2">
    <source>
        <dbReference type="ARBA" id="ARBA00024195"/>
    </source>
</evidence>
<dbReference type="PANTHER" id="PTHR24256">
    <property type="entry name" value="TRYPTASE-RELATED"/>
    <property type="match status" value="1"/>
</dbReference>
<evidence type="ECO:0000256" key="3">
    <source>
        <dbReference type="SAM" id="SignalP"/>
    </source>
</evidence>
<comment type="similarity">
    <text evidence="2">Belongs to the peptidase S1 family. CLIP subfamily.</text>
</comment>
<dbReference type="InterPro" id="IPR043504">
    <property type="entry name" value="Peptidase_S1_PA_chymotrypsin"/>
</dbReference>
<evidence type="ECO:0000256" key="1">
    <source>
        <dbReference type="ARBA" id="ARBA00023157"/>
    </source>
</evidence>
<keyword evidence="1" id="KW-1015">Disulfide bond</keyword>
<sequence length="420" mass="47399">MLVLYGFLAFHLVSGFTVMNVTRSNETRSKGEWVPCGQDQLEGRTIEEGMTEIENFPWLGLLVYPINGDNPTTTAVVLISDDVVLSSALDIDYYNKENFRALSRVVLGNNCTGPYISIREYTFHPEFTRSTYSTLALVQLAIDINVSKLIPICPPPSTFMNSEEIFAMTLVNDCYNSSMVNIFKMDYMDATQCQDYYRRAGLDIQSMWPTHLACAQGQVGGHCIWRSGATLVIRHEGQWKLLGIGVYGPGCESPSRFLDYGMYHLWVKRITSKIGQPTISRIANNYVVLRRSTSNIQRFGLCDAEETTKGIYADSATMLAPHDEYDEVDPVITAYYNVTLLENVDYHCIIFQAKKELSIPGTPLIKLRRVCPDEDNSCTNSTGRILRYYAVIKFKHICTFSVNAYGVYLATNETDTDEET</sequence>
<dbReference type="Gene3D" id="2.40.10.10">
    <property type="entry name" value="Trypsin-like serine proteases"/>
    <property type="match status" value="1"/>
</dbReference>
<dbReference type="GO" id="GO:0006508">
    <property type="term" value="P:proteolysis"/>
    <property type="evidence" value="ECO:0007669"/>
    <property type="project" value="InterPro"/>
</dbReference>
<evidence type="ECO:0000313" key="5">
    <source>
        <dbReference type="Proteomes" id="UP000829999"/>
    </source>
</evidence>
<evidence type="ECO:0000259" key="4">
    <source>
        <dbReference type="PROSITE" id="PS50240"/>
    </source>
</evidence>
<keyword evidence="3" id="KW-0732">Signal</keyword>
<dbReference type="AlphaFoldDB" id="A0A9R0DV77"/>
<dbReference type="RefSeq" id="XP_050554197.1">
    <property type="nucleotide sequence ID" value="XM_050698240.1"/>
</dbReference>
<dbReference type="InterPro" id="IPR001254">
    <property type="entry name" value="Trypsin_dom"/>
</dbReference>
<organism evidence="5 6">
    <name type="scientific">Spodoptera frugiperda</name>
    <name type="common">Fall armyworm</name>
    <dbReference type="NCBI Taxonomy" id="7108"/>
    <lineage>
        <taxon>Eukaryota</taxon>
        <taxon>Metazoa</taxon>
        <taxon>Ecdysozoa</taxon>
        <taxon>Arthropoda</taxon>
        <taxon>Hexapoda</taxon>
        <taxon>Insecta</taxon>
        <taxon>Pterygota</taxon>
        <taxon>Neoptera</taxon>
        <taxon>Endopterygota</taxon>
        <taxon>Lepidoptera</taxon>
        <taxon>Glossata</taxon>
        <taxon>Ditrysia</taxon>
        <taxon>Noctuoidea</taxon>
        <taxon>Noctuidae</taxon>
        <taxon>Amphipyrinae</taxon>
        <taxon>Spodoptera</taxon>
    </lineage>
</organism>
<dbReference type="GO" id="GO:0004252">
    <property type="term" value="F:serine-type endopeptidase activity"/>
    <property type="evidence" value="ECO:0007669"/>
    <property type="project" value="InterPro"/>
</dbReference>
<dbReference type="InterPro" id="IPR009003">
    <property type="entry name" value="Peptidase_S1_PA"/>
</dbReference>
<dbReference type="GeneID" id="118279304"/>
<name>A0A9R0DV77_SPOFR</name>
<dbReference type="SMART" id="SM00020">
    <property type="entry name" value="Tryp_SPc"/>
    <property type="match status" value="1"/>
</dbReference>
<accession>A0A9R0DV77</accession>
<dbReference type="InterPro" id="IPR051487">
    <property type="entry name" value="Ser/Thr_Proteases_Immune/Dev"/>
</dbReference>
<keyword evidence="5" id="KW-1185">Reference proteome</keyword>
<feature type="signal peptide" evidence="3">
    <location>
        <begin position="1"/>
        <end position="15"/>
    </location>
</feature>
<feature type="domain" description="Peptidase S1" evidence="4">
    <location>
        <begin position="46"/>
        <end position="272"/>
    </location>
</feature>
<gene>
    <name evidence="6" type="primary">LOC118279304</name>
</gene>
<dbReference type="SUPFAM" id="SSF50494">
    <property type="entry name" value="Trypsin-like serine proteases"/>
    <property type="match status" value="1"/>
</dbReference>
<feature type="chain" id="PRO_5040386171" evidence="3">
    <location>
        <begin position="16"/>
        <end position="420"/>
    </location>
</feature>
<proteinExistence type="inferred from homology"/>